<dbReference type="GeneID" id="51372474"/>
<dbReference type="EC" id="2.3.1.184" evidence="1"/>
<evidence type="ECO:0000313" key="11">
    <source>
        <dbReference type="Proteomes" id="UP000273626"/>
    </source>
</evidence>
<dbReference type="GO" id="GO:0009372">
    <property type="term" value="P:quorum sensing"/>
    <property type="evidence" value="ECO:0007669"/>
    <property type="project" value="UniProtKB-UniRule"/>
</dbReference>
<dbReference type="AlphaFoldDB" id="A0A1I5HCD3"/>
<dbReference type="PANTHER" id="PTHR39322:SF1">
    <property type="entry name" value="ISOVALERYL-HOMOSERINE LACTONE SYNTHASE"/>
    <property type="match status" value="1"/>
</dbReference>
<dbReference type="Proteomes" id="UP000273626">
    <property type="component" value="Unassembled WGS sequence"/>
</dbReference>
<dbReference type="RefSeq" id="WP_024844075.1">
    <property type="nucleotide sequence ID" value="NZ_CP038203.1"/>
</dbReference>
<reference evidence="8 12" key="2">
    <citation type="submission" date="2019-01" db="EMBL/GenBank/DDBJ databases">
        <title>Complete Genome Sequence and Annotation of the Paracoccus pantotrophus type strain DSM 2944.</title>
        <authorList>
            <person name="Bockwoldt J.A."/>
            <person name="Zimmermann M."/>
            <person name="Tiso T."/>
            <person name="Blank L.M."/>
        </authorList>
    </citation>
    <scope>NUCLEOTIDE SEQUENCE [LARGE SCALE GENOMIC DNA]</scope>
    <source>
        <strain evidence="8 12">DSM 2944</strain>
    </source>
</reference>
<evidence type="ECO:0000313" key="13">
    <source>
        <dbReference type="Proteomes" id="UP000509322"/>
    </source>
</evidence>
<name>A0A1I5HCD3_PARPN</name>
<protein>
    <recommendedName>
        <fullName evidence="1">acyl-homoserine-lactone synthase</fullName>
        <ecNumber evidence="1">2.3.1.184</ecNumber>
    </recommendedName>
</protein>
<dbReference type="OrthoDB" id="6169313at2"/>
<comment type="similarity">
    <text evidence="7">Belongs to the autoinducer synthase family.</text>
</comment>
<evidence type="ECO:0000256" key="3">
    <source>
        <dbReference type="ARBA" id="ARBA00022679"/>
    </source>
</evidence>
<accession>A0A1I5HCD3</accession>
<dbReference type="PROSITE" id="PS51187">
    <property type="entry name" value="AUTOINDUCER_SYNTH_2"/>
    <property type="match status" value="1"/>
</dbReference>
<evidence type="ECO:0000313" key="12">
    <source>
        <dbReference type="Proteomes" id="UP000326453"/>
    </source>
</evidence>
<dbReference type="EMBL" id="CP058690">
    <property type="protein sequence ID" value="QLH15499.1"/>
    <property type="molecule type" value="Genomic_DNA"/>
</dbReference>
<dbReference type="SUPFAM" id="SSF55729">
    <property type="entry name" value="Acyl-CoA N-acyltransferases (Nat)"/>
    <property type="match status" value="1"/>
</dbReference>
<evidence type="ECO:0000256" key="5">
    <source>
        <dbReference type="ARBA" id="ARBA00022929"/>
    </source>
</evidence>
<dbReference type="EMBL" id="CP044426">
    <property type="protein sequence ID" value="QFG37945.1"/>
    <property type="molecule type" value="Genomic_DNA"/>
</dbReference>
<dbReference type="GO" id="GO:0061579">
    <property type="term" value="F:N-acyl homoserine lactone synthase activity"/>
    <property type="evidence" value="ECO:0007669"/>
    <property type="project" value="UniProtKB-EC"/>
</dbReference>
<dbReference type="GO" id="GO:0007165">
    <property type="term" value="P:signal transduction"/>
    <property type="evidence" value="ECO:0007669"/>
    <property type="project" value="TreeGrafter"/>
</dbReference>
<keyword evidence="11" id="KW-1185">Reference proteome</keyword>
<dbReference type="Pfam" id="PF00765">
    <property type="entry name" value="Autoind_synth"/>
    <property type="match status" value="1"/>
</dbReference>
<gene>
    <name evidence="10" type="ORF">BDE18_0823</name>
    <name evidence="8" type="ORF">ESD82_17935</name>
    <name evidence="9" type="ORF">HYQ43_15100</name>
</gene>
<keyword evidence="2 7" id="KW-0673">Quorum sensing</keyword>
<evidence type="ECO:0000256" key="4">
    <source>
        <dbReference type="ARBA" id="ARBA00022691"/>
    </source>
</evidence>
<sequence>MQTTTLSFANLHNHGELFANIFRARKQSFIVQKRWNLPQTDDMEFDQYDTPMSRWVAIHENGRVLAGVRLTPTTARCGMYSYMIRDAQLNLLGGSIPQNLLDEPAPVEAGTWEASRLFVDHTIPQRERRRVHFNLVAEMTNSARELGASRLVCLVASTWPRWLVPCGLDAQAMGPVVWIDDGYFQCVSINLAAKMH</sequence>
<reference evidence="10 11" key="1">
    <citation type="submission" date="2018-10" db="EMBL/GenBank/DDBJ databases">
        <title>Genomic Encyclopedia of Archaeal and Bacterial Type Strains, Phase II (KMG-II): from individual species to whole genera.</title>
        <authorList>
            <person name="Goeker M."/>
        </authorList>
    </citation>
    <scope>NUCLEOTIDE SEQUENCE [LARGE SCALE GENOMIC DNA]</scope>
    <source>
        <strain evidence="11">ATCC 35512 / DSM 2944 / CIP 106514 / LMD 82.5 / NBRC 102493 / NCCB 82005 / GB17</strain>
        <strain evidence="10">DSM 2944</strain>
    </source>
</reference>
<dbReference type="Gene3D" id="3.40.630.30">
    <property type="match status" value="1"/>
</dbReference>
<evidence type="ECO:0000313" key="8">
    <source>
        <dbReference type="EMBL" id="QFG37945.1"/>
    </source>
</evidence>
<dbReference type="InterPro" id="IPR016181">
    <property type="entry name" value="Acyl_CoA_acyltransferase"/>
</dbReference>
<evidence type="ECO:0000313" key="10">
    <source>
        <dbReference type="EMBL" id="RKS51572.1"/>
    </source>
</evidence>
<keyword evidence="5 7" id="KW-0071">Autoinducer synthesis</keyword>
<organism evidence="8 12">
    <name type="scientific">Paracoccus pantotrophus</name>
    <name type="common">Thiosphaera pantotropha</name>
    <dbReference type="NCBI Taxonomy" id="82367"/>
    <lineage>
        <taxon>Bacteria</taxon>
        <taxon>Pseudomonadati</taxon>
        <taxon>Pseudomonadota</taxon>
        <taxon>Alphaproteobacteria</taxon>
        <taxon>Rhodobacterales</taxon>
        <taxon>Paracoccaceae</taxon>
        <taxon>Paracoccus</taxon>
    </lineage>
</organism>
<evidence type="ECO:0000256" key="6">
    <source>
        <dbReference type="ARBA" id="ARBA00048576"/>
    </source>
</evidence>
<dbReference type="InterPro" id="IPR001690">
    <property type="entry name" value="Autoind_synthase"/>
</dbReference>
<keyword evidence="3" id="KW-0808">Transferase</keyword>
<evidence type="ECO:0000313" key="9">
    <source>
        <dbReference type="EMBL" id="QLH15499.1"/>
    </source>
</evidence>
<evidence type="ECO:0000256" key="1">
    <source>
        <dbReference type="ARBA" id="ARBA00012340"/>
    </source>
</evidence>
<dbReference type="PROSITE" id="PS00949">
    <property type="entry name" value="AUTOINDUCER_SYNTH_1"/>
    <property type="match status" value="1"/>
</dbReference>
<dbReference type="EMBL" id="RBLI01000001">
    <property type="protein sequence ID" value="RKS51572.1"/>
    <property type="molecule type" value="Genomic_DNA"/>
</dbReference>
<proteinExistence type="inferred from homology"/>
<keyword evidence="4" id="KW-0949">S-adenosyl-L-methionine</keyword>
<evidence type="ECO:0000256" key="7">
    <source>
        <dbReference type="PROSITE-ProRule" id="PRU00533"/>
    </source>
</evidence>
<dbReference type="Proteomes" id="UP000509322">
    <property type="component" value="Chromosome 2"/>
</dbReference>
<dbReference type="PANTHER" id="PTHR39322">
    <property type="entry name" value="ACYL-HOMOSERINE-LACTONE SYNTHASE"/>
    <property type="match status" value="1"/>
</dbReference>
<comment type="catalytic activity">
    <reaction evidence="6">
        <text>a fatty acyl-[ACP] + S-adenosyl-L-methionine = an N-acyl-L-homoserine lactone + S-methyl-5'-thioadenosine + holo-[ACP] + H(+)</text>
        <dbReference type="Rhea" id="RHEA:10096"/>
        <dbReference type="Rhea" id="RHEA-COMP:9685"/>
        <dbReference type="Rhea" id="RHEA-COMP:14125"/>
        <dbReference type="ChEBI" id="CHEBI:15378"/>
        <dbReference type="ChEBI" id="CHEBI:17509"/>
        <dbReference type="ChEBI" id="CHEBI:55474"/>
        <dbReference type="ChEBI" id="CHEBI:59789"/>
        <dbReference type="ChEBI" id="CHEBI:64479"/>
        <dbReference type="ChEBI" id="CHEBI:138651"/>
        <dbReference type="EC" id="2.3.1.184"/>
    </reaction>
</comment>
<dbReference type="InterPro" id="IPR018311">
    <property type="entry name" value="Autoind_synth_CS"/>
</dbReference>
<reference evidence="9 13" key="3">
    <citation type="submission" date="2020-07" db="EMBL/GenBank/DDBJ databases">
        <title>The complete genome of Paracoccus pantotrophus ACCC 10489.</title>
        <authorList>
            <person name="Si Y."/>
        </authorList>
    </citation>
    <scope>NUCLEOTIDE SEQUENCE [LARGE SCALE GENOMIC DNA]</scope>
    <source>
        <strain evidence="9 13">ACCC10489</strain>
    </source>
</reference>
<dbReference type="Proteomes" id="UP000326453">
    <property type="component" value="Chromosome 1"/>
</dbReference>
<evidence type="ECO:0000256" key="2">
    <source>
        <dbReference type="ARBA" id="ARBA00022654"/>
    </source>
</evidence>
<dbReference type="KEGG" id="ppan:ESD82_17935"/>